<evidence type="ECO:0000256" key="3">
    <source>
        <dbReference type="ARBA" id="ARBA00020170"/>
    </source>
</evidence>
<evidence type="ECO:0000313" key="13">
    <source>
        <dbReference type="Proteomes" id="UP000782312"/>
    </source>
</evidence>
<comment type="caution">
    <text evidence="12">The sequence shown here is derived from an EMBL/GenBank/DDBJ whole genome shotgun (WGS) entry which is preliminary data.</text>
</comment>
<comment type="function">
    <text evidence="9 10">The RecF protein is involved in DNA metabolism; it is required for DNA replication and normal SOS inducibility. RecF binds preferentially to single-stranded, linear DNA. It also seems to bind ATP.</text>
</comment>
<dbReference type="Proteomes" id="UP000782312">
    <property type="component" value="Unassembled WGS sequence"/>
</dbReference>
<dbReference type="InterPro" id="IPR003395">
    <property type="entry name" value="RecF/RecN/SMC_N"/>
</dbReference>
<evidence type="ECO:0000256" key="5">
    <source>
        <dbReference type="ARBA" id="ARBA00022705"/>
    </source>
</evidence>
<dbReference type="PROSITE" id="PS00617">
    <property type="entry name" value="RECF_1"/>
    <property type="match status" value="1"/>
</dbReference>
<dbReference type="PANTHER" id="PTHR32182">
    <property type="entry name" value="DNA REPLICATION AND REPAIR PROTEIN RECF"/>
    <property type="match status" value="1"/>
</dbReference>
<dbReference type="SMART" id="SM00382">
    <property type="entry name" value="AAA"/>
    <property type="match status" value="1"/>
</dbReference>
<dbReference type="InterPro" id="IPR003593">
    <property type="entry name" value="AAA+_ATPase"/>
</dbReference>
<protein>
    <recommendedName>
        <fullName evidence="3 9">DNA replication and repair protein RecF</fullName>
    </recommendedName>
</protein>
<dbReference type="InterPro" id="IPR001238">
    <property type="entry name" value="DNA-binding_RecF"/>
</dbReference>
<comment type="similarity">
    <text evidence="2 9 10">Belongs to the RecF family.</text>
</comment>
<proteinExistence type="inferred from homology"/>
<comment type="subcellular location">
    <subcellularLocation>
        <location evidence="1 9 10">Cytoplasm</location>
    </subcellularLocation>
</comment>
<evidence type="ECO:0000313" key="12">
    <source>
        <dbReference type="EMBL" id="MBI3127738.1"/>
    </source>
</evidence>
<gene>
    <name evidence="9 12" type="primary">recF</name>
    <name evidence="12" type="ORF">HYZ11_09060</name>
</gene>
<dbReference type="NCBIfam" id="TIGR00611">
    <property type="entry name" value="recf"/>
    <property type="match status" value="1"/>
</dbReference>
<feature type="domain" description="AAA+ ATPase" evidence="11">
    <location>
        <begin position="22"/>
        <end position="379"/>
    </location>
</feature>
<dbReference type="PROSITE" id="PS00618">
    <property type="entry name" value="RECF_2"/>
    <property type="match status" value="1"/>
</dbReference>
<dbReference type="AlphaFoldDB" id="A0A932MNG4"/>
<dbReference type="Pfam" id="PF02463">
    <property type="entry name" value="SMC_N"/>
    <property type="match status" value="1"/>
</dbReference>
<dbReference type="HAMAP" id="MF_00365">
    <property type="entry name" value="RecF"/>
    <property type="match status" value="1"/>
</dbReference>
<evidence type="ECO:0000256" key="8">
    <source>
        <dbReference type="ARBA" id="ARBA00023125"/>
    </source>
</evidence>
<dbReference type="GO" id="GO:0009432">
    <property type="term" value="P:SOS response"/>
    <property type="evidence" value="ECO:0007669"/>
    <property type="project" value="UniProtKB-UniRule"/>
</dbReference>
<dbReference type="SUPFAM" id="SSF52540">
    <property type="entry name" value="P-loop containing nucleoside triphosphate hydrolases"/>
    <property type="match status" value="1"/>
</dbReference>
<feature type="binding site" evidence="9">
    <location>
        <begin position="30"/>
        <end position="37"/>
    </location>
    <ligand>
        <name>ATP</name>
        <dbReference type="ChEBI" id="CHEBI:30616"/>
    </ligand>
</feature>
<sequence length="381" mass="42140">MRLRSLALRHFRNYASLAFEPAPAFNYLYGPNGSGKTNLLEAIHFLTRLRSFRRASRRGMIEEGQPGMYLRGEFHREAGEAGPVSLEAAVQGGERKYKVNGKEEADLLHYLDRVHTAVFFPESLQIVKEGPAIRRAFFDRALASEAPAHLAASREYNRLLAERNRLLKGGGNSDILPVWDRRFLQSAARIIARRQRYLGTLRGHLAALEPSLASSLGRTIEVDYMAEGAGLPGETWEGLTKAGGSPEEAAEAVLRESAARLGPEDRRRGTTQWGPHLDDFRIRLGSRRARDAASQGEQRLLTLALVLAAAESFRRARGEEPIVLLDDLSSELDERRREGVLGHLETMGAQVFITSTERPGARASAAGAACFYIERGAVSPR</sequence>
<dbReference type="GO" id="GO:0003697">
    <property type="term" value="F:single-stranded DNA binding"/>
    <property type="evidence" value="ECO:0007669"/>
    <property type="project" value="UniProtKB-UniRule"/>
</dbReference>
<keyword evidence="4 9" id="KW-0963">Cytoplasm</keyword>
<dbReference type="InterPro" id="IPR018078">
    <property type="entry name" value="DNA-binding_RecF_CS"/>
</dbReference>
<evidence type="ECO:0000256" key="9">
    <source>
        <dbReference type="HAMAP-Rule" id="MF_00365"/>
    </source>
</evidence>
<dbReference type="PANTHER" id="PTHR32182:SF0">
    <property type="entry name" value="DNA REPLICATION AND REPAIR PROTEIN RECF"/>
    <property type="match status" value="1"/>
</dbReference>
<keyword evidence="8 9" id="KW-0238">DNA-binding</keyword>
<keyword evidence="9 10" id="KW-0742">SOS response</keyword>
<evidence type="ECO:0000259" key="11">
    <source>
        <dbReference type="SMART" id="SM00382"/>
    </source>
</evidence>
<dbReference type="InterPro" id="IPR042174">
    <property type="entry name" value="RecF_2"/>
</dbReference>
<keyword evidence="9 10" id="KW-0234">DNA repair</keyword>
<keyword evidence="9 10" id="KW-0227">DNA damage</keyword>
<dbReference type="Gene3D" id="3.40.50.300">
    <property type="entry name" value="P-loop containing nucleotide triphosphate hydrolases"/>
    <property type="match status" value="1"/>
</dbReference>
<keyword evidence="6 9" id="KW-0547">Nucleotide-binding</keyword>
<dbReference type="EMBL" id="JACPUR010000019">
    <property type="protein sequence ID" value="MBI3127738.1"/>
    <property type="molecule type" value="Genomic_DNA"/>
</dbReference>
<organism evidence="12 13">
    <name type="scientific">Tectimicrobiota bacterium</name>
    <dbReference type="NCBI Taxonomy" id="2528274"/>
    <lineage>
        <taxon>Bacteria</taxon>
        <taxon>Pseudomonadati</taxon>
        <taxon>Nitrospinota/Tectimicrobiota group</taxon>
        <taxon>Candidatus Tectimicrobiota</taxon>
    </lineage>
</organism>
<evidence type="ECO:0000256" key="10">
    <source>
        <dbReference type="RuleBase" id="RU000578"/>
    </source>
</evidence>
<accession>A0A932MNG4</accession>
<evidence type="ECO:0000256" key="7">
    <source>
        <dbReference type="ARBA" id="ARBA00022840"/>
    </source>
</evidence>
<name>A0A932MNG4_UNCTE</name>
<dbReference type="GO" id="GO:0006260">
    <property type="term" value="P:DNA replication"/>
    <property type="evidence" value="ECO:0007669"/>
    <property type="project" value="UniProtKB-UniRule"/>
</dbReference>
<dbReference type="InterPro" id="IPR027417">
    <property type="entry name" value="P-loop_NTPase"/>
</dbReference>
<dbReference type="GO" id="GO:0005737">
    <property type="term" value="C:cytoplasm"/>
    <property type="evidence" value="ECO:0007669"/>
    <property type="project" value="UniProtKB-SubCell"/>
</dbReference>
<dbReference type="GO" id="GO:0006302">
    <property type="term" value="P:double-strand break repair"/>
    <property type="evidence" value="ECO:0007669"/>
    <property type="project" value="TreeGrafter"/>
</dbReference>
<dbReference type="GO" id="GO:0005524">
    <property type="term" value="F:ATP binding"/>
    <property type="evidence" value="ECO:0007669"/>
    <property type="project" value="UniProtKB-UniRule"/>
</dbReference>
<evidence type="ECO:0000256" key="2">
    <source>
        <dbReference type="ARBA" id="ARBA00008016"/>
    </source>
</evidence>
<dbReference type="Gene3D" id="1.20.1050.90">
    <property type="entry name" value="RecF/RecN/SMC, N-terminal domain"/>
    <property type="match status" value="1"/>
</dbReference>
<evidence type="ECO:0000256" key="1">
    <source>
        <dbReference type="ARBA" id="ARBA00004496"/>
    </source>
</evidence>
<evidence type="ECO:0000256" key="6">
    <source>
        <dbReference type="ARBA" id="ARBA00022741"/>
    </source>
</evidence>
<keyword evidence="7 9" id="KW-0067">ATP-binding</keyword>
<evidence type="ECO:0000256" key="4">
    <source>
        <dbReference type="ARBA" id="ARBA00022490"/>
    </source>
</evidence>
<dbReference type="GO" id="GO:0000731">
    <property type="term" value="P:DNA synthesis involved in DNA repair"/>
    <property type="evidence" value="ECO:0007669"/>
    <property type="project" value="TreeGrafter"/>
</dbReference>
<keyword evidence="5 9" id="KW-0235">DNA replication</keyword>
<reference evidence="12" key="1">
    <citation type="submission" date="2020-07" db="EMBL/GenBank/DDBJ databases">
        <title>Huge and variable diversity of episymbiotic CPR bacteria and DPANN archaea in groundwater ecosystems.</title>
        <authorList>
            <person name="He C.Y."/>
            <person name="Keren R."/>
            <person name="Whittaker M."/>
            <person name="Farag I.F."/>
            <person name="Doudna J."/>
            <person name="Cate J.H.D."/>
            <person name="Banfield J.F."/>
        </authorList>
    </citation>
    <scope>NUCLEOTIDE SEQUENCE</scope>
    <source>
        <strain evidence="12">NC_groundwater_763_Ag_S-0.2um_68_21</strain>
    </source>
</reference>